<evidence type="ECO:0000259" key="2">
    <source>
        <dbReference type="Pfam" id="PF25085"/>
    </source>
</evidence>
<organism evidence="3 4">
    <name type="scientific">Molorchus minor</name>
    <dbReference type="NCBI Taxonomy" id="1323400"/>
    <lineage>
        <taxon>Eukaryota</taxon>
        <taxon>Metazoa</taxon>
        <taxon>Ecdysozoa</taxon>
        <taxon>Arthropoda</taxon>
        <taxon>Hexapoda</taxon>
        <taxon>Insecta</taxon>
        <taxon>Pterygota</taxon>
        <taxon>Neoptera</taxon>
        <taxon>Endopterygota</taxon>
        <taxon>Coleoptera</taxon>
        <taxon>Polyphaga</taxon>
        <taxon>Cucujiformia</taxon>
        <taxon>Chrysomeloidea</taxon>
        <taxon>Cerambycidae</taxon>
        <taxon>Lamiinae</taxon>
        <taxon>Monochamini</taxon>
        <taxon>Molorchus</taxon>
    </lineage>
</organism>
<evidence type="ECO:0000313" key="4">
    <source>
        <dbReference type="Proteomes" id="UP001162164"/>
    </source>
</evidence>
<dbReference type="InterPro" id="IPR056704">
    <property type="entry name" value="DUF7802"/>
</dbReference>
<feature type="transmembrane region" description="Helical" evidence="1">
    <location>
        <begin position="108"/>
        <end position="127"/>
    </location>
</feature>
<reference evidence="3" key="1">
    <citation type="journal article" date="2023" name="Insect Mol. Biol.">
        <title>Genome sequencing provides insights into the evolution of gene families encoding plant cell wall-degrading enzymes in longhorned beetles.</title>
        <authorList>
            <person name="Shin N.R."/>
            <person name="Okamura Y."/>
            <person name="Kirsch R."/>
            <person name="Pauchet Y."/>
        </authorList>
    </citation>
    <scope>NUCLEOTIDE SEQUENCE</scope>
    <source>
        <strain evidence="3">MMC_N1</strain>
    </source>
</reference>
<keyword evidence="1" id="KW-0812">Transmembrane</keyword>
<gene>
    <name evidence="3" type="ORF">NQ317_007817</name>
</gene>
<protein>
    <recommendedName>
        <fullName evidence="2">DUF7802 domain-containing protein</fullName>
    </recommendedName>
</protein>
<dbReference type="EMBL" id="JAPWTJ010001048">
    <property type="protein sequence ID" value="KAJ8974128.1"/>
    <property type="molecule type" value="Genomic_DNA"/>
</dbReference>
<keyword evidence="4" id="KW-1185">Reference proteome</keyword>
<keyword evidence="1" id="KW-0472">Membrane</keyword>
<feature type="domain" description="DUF7802" evidence="2">
    <location>
        <begin position="21"/>
        <end position="387"/>
    </location>
</feature>
<feature type="transmembrane region" description="Helical" evidence="1">
    <location>
        <begin position="220"/>
        <end position="239"/>
    </location>
</feature>
<feature type="transmembrane region" description="Helical" evidence="1">
    <location>
        <begin position="68"/>
        <end position="88"/>
    </location>
</feature>
<feature type="transmembrane region" description="Helical" evidence="1">
    <location>
        <begin position="251"/>
        <end position="269"/>
    </location>
</feature>
<feature type="transmembrane region" description="Helical" evidence="1">
    <location>
        <begin position="182"/>
        <end position="199"/>
    </location>
</feature>
<proteinExistence type="predicted"/>
<feature type="transmembrane region" description="Helical" evidence="1">
    <location>
        <begin position="290"/>
        <end position="313"/>
    </location>
</feature>
<name>A0ABQ9J826_9CUCU</name>
<evidence type="ECO:0000313" key="3">
    <source>
        <dbReference type="EMBL" id="KAJ8974128.1"/>
    </source>
</evidence>
<dbReference type="Proteomes" id="UP001162164">
    <property type="component" value="Unassembled WGS sequence"/>
</dbReference>
<accession>A0ABQ9J826</accession>
<keyword evidence="1" id="KW-1133">Transmembrane helix</keyword>
<sequence length="393" mass="45755">MVYEDLFIPGTELSEIKFNGFLDWFVKISDIRVHWKNEPTYILSQLVYVFGGLATLLHAFIRGGRLPYLWLATLVHGLVVESICYILPDVDNFWHSQTAIIFLGRRLPLHIIFLYPCFLYNASVAVAKMRLPKWSEPFAVGLSVVLIDIPYDIISVNFLHWTWHDTDPNIYDRHYWVPWNSYYFHATFAASFTFWFHFTRRVICTSAGKWISDSSIIKELFCCIITGILGPVGGVLLFIPSYHPLHDIYKVHSEVTFTILFATFLLLIWSGDRQPKPDNIPRTMKNKTHWSTWILLIHLILHYSLFLVMPIFFKPEEEVSTGMKEPIGPCDEHISVQTAFGMTLKKRKYLCLSDYDEKYYNWDCLPGRKPPSMGSIWYTTCGVPFPTEQSLLQ</sequence>
<comment type="caution">
    <text evidence="3">The sequence shown here is derived from an EMBL/GenBank/DDBJ whole genome shotgun (WGS) entry which is preliminary data.</text>
</comment>
<feature type="transmembrane region" description="Helical" evidence="1">
    <location>
        <begin position="42"/>
        <end position="61"/>
    </location>
</feature>
<evidence type="ECO:0000256" key="1">
    <source>
        <dbReference type="SAM" id="Phobius"/>
    </source>
</evidence>
<dbReference type="Pfam" id="PF25085">
    <property type="entry name" value="DUF7802"/>
    <property type="match status" value="1"/>
</dbReference>
<dbReference type="PANTHER" id="PTHR35982:SF1">
    <property type="entry name" value="SPIROCYCLASE, AVEC FAMILY"/>
    <property type="match status" value="1"/>
</dbReference>
<dbReference type="PANTHER" id="PTHR35982">
    <property type="entry name" value="AGAP005361-PA"/>
    <property type="match status" value="1"/>
</dbReference>
<feature type="transmembrane region" description="Helical" evidence="1">
    <location>
        <begin position="139"/>
        <end position="162"/>
    </location>
</feature>